<keyword evidence="1" id="KW-0229">DNA integration</keyword>
<dbReference type="InterPro" id="IPR050090">
    <property type="entry name" value="Tyrosine_recombinase_XerCD"/>
</dbReference>
<reference evidence="6 7" key="1">
    <citation type="submission" date="2018-11" db="EMBL/GenBank/DDBJ databases">
        <title>Sequencing the genomes of 1000 actinobacteria strains.</title>
        <authorList>
            <person name="Klenk H.-P."/>
        </authorList>
    </citation>
    <scope>NUCLEOTIDE SEQUENCE [LARGE SCALE GENOMIC DNA]</scope>
    <source>
        <strain evidence="6 7">DSM 44781</strain>
    </source>
</reference>
<protein>
    <submittedName>
        <fullName evidence="6">Site-specific recombinase XerD</fullName>
    </submittedName>
</protein>
<dbReference type="PANTHER" id="PTHR30349:SF91">
    <property type="entry name" value="INTA PROTEIN"/>
    <property type="match status" value="1"/>
</dbReference>
<evidence type="ECO:0000256" key="1">
    <source>
        <dbReference type="ARBA" id="ARBA00022908"/>
    </source>
</evidence>
<dbReference type="Pfam" id="PF14659">
    <property type="entry name" value="Phage_int_SAM_3"/>
    <property type="match status" value="1"/>
</dbReference>
<evidence type="ECO:0000313" key="7">
    <source>
        <dbReference type="Proteomes" id="UP000266906"/>
    </source>
</evidence>
<feature type="region of interest" description="Disordered" evidence="4">
    <location>
        <begin position="287"/>
        <end position="306"/>
    </location>
</feature>
<dbReference type="Gene3D" id="1.10.150.130">
    <property type="match status" value="1"/>
</dbReference>
<evidence type="ECO:0000256" key="2">
    <source>
        <dbReference type="ARBA" id="ARBA00023125"/>
    </source>
</evidence>
<dbReference type="SUPFAM" id="SSF56349">
    <property type="entry name" value="DNA breaking-rejoining enzymes"/>
    <property type="match status" value="1"/>
</dbReference>
<dbReference type="InterPro" id="IPR013762">
    <property type="entry name" value="Integrase-like_cat_sf"/>
</dbReference>
<dbReference type="CDD" id="cd01189">
    <property type="entry name" value="INT_ICEBs1_C_like"/>
    <property type="match status" value="1"/>
</dbReference>
<dbReference type="RefSeq" id="WP_123817031.1">
    <property type="nucleotide sequence ID" value="NZ_RKQG01000001.1"/>
</dbReference>
<gene>
    <name evidence="6" type="ORF">EDD38_0149</name>
</gene>
<feature type="domain" description="Tyr recombinase" evidence="5">
    <location>
        <begin position="191"/>
        <end position="382"/>
    </location>
</feature>
<keyword evidence="2" id="KW-0238">DNA-binding</keyword>
<keyword evidence="3" id="KW-0233">DNA recombination</keyword>
<organism evidence="6 7">
    <name type="scientific">Kitasatospora cineracea</name>
    <dbReference type="NCBI Taxonomy" id="88074"/>
    <lineage>
        <taxon>Bacteria</taxon>
        <taxon>Bacillati</taxon>
        <taxon>Actinomycetota</taxon>
        <taxon>Actinomycetes</taxon>
        <taxon>Kitasatosporales</taxon>
        <taxon>Streptomycetaceae</taxon>
        <taxon>Kitasatospora</taxon>
    </lineage>
</organism>
<dbReference type="Gene3D" id="1.10.443.10">
    <property type="entry name" value="Intergrase catalytic core"/>
    <property type="match status" value="1"/>
</dbReference>
<dbReference type="GO" id="GO:0015074">
    <property type="term" value="P:DNA integration"/>
    <property type="evidence" value="ECO:0007669"/>
    <property type="project" value="UniProtKB-KW"/>
</dbReference>
<keyword evidence="7" id="KW-1185">Reference proteome</keyword>
<evidence type="ECO:0000259" key="5">
    <source>
        <dbReference type="PROSITE" id="PS51898"/>
    </source>
</evidence>
<dbReference type="EMBL" id="RKQG01000001">
    <property type="protein sequence ID" value="RPE31908.1"/>
    <property type="molecule type" value="Genomic_DNA"/>
</dbReference>
<accession>A0A3N4RER6</accession>
<dbReference type="Proteomes" id="UP000266906">
    <property type="component" value="Unassembled WGS sequence"/>
</dbReference>
<feature type="compositionally biased region" description="Basic and acidic residues" evidence="4">
    <location>
        <begin position="296"/>
        <end position="306"/>
    </location>
</feature>
<comment type="caution">
    <text evidence="6">The sequence shown here is derived from an EMBL/GenBank/DDBJ whole genome shotgun (WGS) entry which is preliminary data.</text>
</comment>
<sequence length="416" mass="46772">MRSSGRRRGRVYRRCGCRDADRRQLGAKCPRLAEESHGTWTFAVDIPSLNGRRRTVRRSGFEDEWHAETALRGLLKGRLSGFDANPHETVAAYLTRWLKSMEFLLKPTTYARYRTYVLGELIPVFGEMRLEELAHDHIAAYTHQQLEAGRGRQALYHCLATLSSALGTAVRTHRLPFNAAQPLPMRRPRADERVPWSAEQAVDFLIHCRDADPAFADLFETIIGTGLRLGEALGLQRPCVRIDDRVMYIRHTLSAIDNHELVLTAPKTRKSRNWVPLSDRVAAALQRASTRSTPDTNDHVFQDPKGKPLHPAAVRRRFHELREQAGLPHVTIHDLRHLAATIALEGNVSMAVISKTLRHSTLSTTANIYSHLTWEVAMAAVHTIEARLCLVEARAQNAAASSFISHAPNPLFSHTA</sequence>
<proteinExistence type="predicted"/>
<dbReference type="AlphaFoldDB" id="A0A3N4RER6"/>
<dbReference type="PROSITE" id="PS51898">
    <property type="entry name" value="TYR_RECOMBINASE"/>
    <property type="match status" value="1"/>
</dbReference>
<dbReference type="InterPro" id="IPR011010">
    <property type="entry name" value="DNA_brk_join_enz"/>
</dbReference>
<dbReference type="InterPro" id="IPR002104">
    <property type="entry name" value="Integrase_catalytic"/>
</dbReference>
<evidence type="ECO:0000256" key="4">
    <source>
        <dbReference type="SAM" id="MobiDB-lite"/>
    </source>
</evidence>
<dbReference type="GO" id="GO:0006310">
    <property type="term" value="P:DNA recombination"/>
    <property type="evidence" value="ECO:0007669"/>
    <property type="project" value="UniProtKB-KW"/>
</dbReference>
<dbReference type="InterPro" id="IPR004107">
    <property type="entry name" value="Integrase_SAM-like_N"/>
</dbReference>
<evidence type="ECO:0000256" key="3">
    <source>
        <dbReference type="ARBA" id="ARBA00023172"/>
    </source>
</evidence>
<dbReference type="GO" id="GO:0003677">
    <property type="term" value="F:DNA binding"/>
    <property type="evidence" value="ECO:0007669"/>
    <property type="project" value="UniProtKB-KW"/>
</dbReference>
<evidence type="ECO:0000313" key="6">
    <source>
        <dbReference type="EMBL" id="RPE31908.1"/>
    </source>
</evidence>
<dbReference type="Pfam" id="PF00589">
    <property type="entry name" value="Phage_integrase"/>
    <property type="match status" value="1"/>
</dbReference>
<dbReference type="InterPro" id="IPR010998">
    <property type="entry name" value="Integrase_recombinase_N"/>
</dbReference>
<dbReference type="PANTHER" id="PTHR30349">
    <property type="entry name" value="PHAGE INTEGRASE-RELATED"/>
    <property type="match status" value="1"/>
</dbReference>
<name>A0A3N4RER6_9ACTN</name>